<sequence length="90" mass="10200">MPYRHRSDDRRRPPRRARRVLLEHQKSARSNIVKCTSRTRRALRGGRLQSSNRCRQGVADRCATCCAARSCTSQAPSPILTPLTKNVKGL</sequence>
<evidence type="ECO:0000313" key="2">
    <source>
        <dbReference type="Proteomes" id="UP001062846"/>
    </source>
</evidence>
<keyword evidence="2" id="KW-1185">Reference proteome</keyword>
<proteinExistence type="predicted"/>
<evidence type="ECO:0000313" key="1">
    <source>
        <dbReference type="EMBL" id="KAI8571822.1"/>
    </source>
</evidence>
<accession>A0ACC0Q1B2</accession>
<comment type="caution">
    <text evidence="1">The sequence shown here is derived from an EMBL/GenBank/DDBJ whole genome shotgun (WGS) entry which is preliminary data.</text>
</comment>
<reference evidence="1" key="1">
    <citation type="submission" date="2022-02" db="EMBL/GenBank/DDBJ databases">
        <title>Plant Genome Project.</title>
        <authorList>
            <person name="Zhang R.-G."/>
        </authorList>
    </citation>
    <scope>NUCLEOTIDE SEQUENCE</scope>
    <source>
        <strain evidence="1">AT1</strain>
    </source>
</reference>
<dbReference type="Proteomes" id="UP001062846">
    <property type="component" value="Chromosome 1"/>
</dbReference>
<gene>
    <name evidence="1" type="ORF">RHMOL_Rhmol01G0149300</name>
</gene>
<protein>
    <submittedName>
        <fullName evidence="1">Uncharacterized protein</fullName>
    </submittedName>
</protein>
<name>A0ACC0Q1B2_RHOML</name>
<dbReference type="EMBL" id="CM046388">
    <property type="protein sequence ID" value="KAI8571822.1"/>
    <property type="molecule type" value="Genomic_DNA"/>
</dbReference>
<organism evidence="1 2">
    <name type="scientific">Rhododendron molle</name>
    <name type="common">Chinese azalea</name>
    <name type="synonym">Azalea mollis</name>
    <dbReference type="NCBI Taxonomy" id="49168"/>
    <lineage>
        <taxon>Eukaryota</taxon>
        <taxon>Viridiplantae</taxon>
        <taxon>Streptophyta</taxon>
        <taxon>Embryophyta</taxon>
        <taxon>Tracheophyta</taxon>
        <taxon>Spermatophyta</taxon>
        <taxon>Magnoliopsida</taxon>
        <taxon>eudicotyledons</taxon>
        <taxon>Gunneridae</taxon>
        <taxon>Pentapetalae</taxon>
        <taxon>asterids</taxon>
        <taxon>Ericales</taxon>
        <taxon>Ericaceae</taxon>
        <taxon>Ericoideae</taxon>
        <taxon>Rhodoreae</taxon>
        <taxon>Rhododendron</taxon>
    </lineage>
</organism>